<keyword evidence="1" id="KW-0812">Transmembrane</keyword>
<organism evidence="3 4">
    <name type="scientific">Agaribacillus aureus</name>
    <dbReference type="NCBI Taxonomy" id="3051825"/>
    <lineage>
        <taxon>Bacteria</taxon>
        <taxon>Pseudomonadati</taxon>
        <taxon>Bacteroidota</taxon>
        <taxon>Cytophagia</taxon>
        <taxon>Cytophagales</taxon>
        <taxon>Splendidivirgaceae</taxon>
        <taxon>Agaribacillus</taxon>
    </lineage>
</organism>
<dbReference type="Proteomes" id="UP001172083">
    <property type="component" value="Unassembled WGS sequence"/>
</dbReference>
<keyword evidence="3" id="KW-0808">Transferase</keyword>
<dbReference type="EMBL" id="JAUJEB010000001">
    <property type="protein sequence ID" value="MDN5212249.1"/>
    <property type="molecule type" value="Genomic_DNA"/>
</dbReference>
<dbReference type="Pfam" id="PF06580">
    <property type="entry name" value="His_kinase"/>
    <property type="match status" value="1"/>
</dbReference>
<keyword evidence="1" id="KW-1133">Transmembrane helix</keyword>
<dbReference type="InterPro" id="IPR050640">
    <property type="entry name" value="Bact_2-comp_sensor_kinase"/>
</dbReference>
<evidence type="ECO:0000259" key="2">
    <source>
        <dbReference type="Pfam" id="PF06580"/>
    </source>
</evidence>
<feature type="transmembrane region" description="Helical" evidence="1">
    <location>
        <begin position="145"/>
        <end position="166"/>
    </location>
</feature>
<keyword evidence="3" id="KW-0418">Kinase</keyword>
<feature type="domain" description="Signal transduction histidine kinase internal region" evidence="2">
    <location>
        <begin position="187"/>
        <end position="266"/>
    </location>
</feature>
<dbReference type="RefSeq" id="WP_346757571.1">
    <property type="nucleotide sequence ID" value="NZ_JAUJEB010000001.1"/>
</dbReference>
<dbReference type="PANTHER" id="PTHR34220">
    <property type="entry name" value="SENSOR HISTIDINE KINASE YPDA"/>
    <property type="match status" value="1"/>
</dbReference>
<keyword evidence="1" id="KW-0472">Membrane</keyword>
<proteinExistence type="predicted"/>
<evidence type="ECO:0000313" key="4">
    <source>
        <dbReference type="Proteomes" id="UP001172083"/>
    </source>
</evidence>
<protein>
    <submittedName>
        <fullName evidence="3">Histidine kinase</fullName>
    </submittedName>
</protein>
<gene>
    <name evidence="3" type="ORF">QQ020_09320</name>
</gene>
<accession>A0ABT8L3F3</accession>
<evidence type="ECO:0000313" key="3">
    <source>
        <dbReference type="EMBL" id="MDN5212249.1"/>
    </source>
</evidence>
<evidence type="ECO:0000256" key="1">
    <source>
        <dbReference type="SAM" id="Phobius"/>
    </source>
</evidence>
<feature type="transmembrane region" description="Helical" evidence="1">
    <location>
        <begin position="59"/>
        <end position="81"/>
    </location>
</feature>
<dbReference type="PANTHER" id="PTHR34220:SF7">
    <property type="entry name" value="SENSOR HISTIDINE KINASE YPDA"/>
    <property type="match status" value="1"/>
</dbReference>
<name>A0ABT8L3F3_9BACT</name>
<reference evidence="3" key="1">
    <citation type="submission" date="2023-06" db="EMBL/GenBank/DDBJ databases">
        <title>Genomic of Agaribacillus aureum.</title>
        <authorList>
            <person name="Wang G."/>
        </authorList>
    </citation>
    <scope>NUCLEOTIDE SEQUENCE</scope>
    <source>
        <strain evidence="3">BMA12</strain>
    </source>
</reference>
<feature type="transmembrane region" description="Helical" evidence="1">
    <location>
        <begin position="30"/>
        <end position="53"/>
    </location>
</feature>
<sequence>MFKLGTVPGSQMPGTLVQIEKIKPLKKNSIFWVGYRYIYILLLALYSYLNILFTEGDRIFGFDLNGLYLFSILLVIVILVWEGNRRIAQSIFRHGKRYFLEKFHPLVVHFFLSLVVVGLAAIIPVVAVIFILSLDFDNINLHTKLSLGFAFRINLFLNSINAIVFFMSQLKETQVEAEKFKKQSVEAQFEALRNQINPHFLFNSFNVLSNLVYKDPDTSSEFIQQLSKVYRYLLKYQEQKVVSVKEELEFLKSYIYLLSIRFEENLFIKNNLQPHIYELYIAPASLQLLIENAIKHNVVSIKKPLIIELFNEDKNYLVVKNNLQPKTIEGSSTSVGLKNISGRYRFISEKQVTVHKTEDTFFVKVPLIHIETK</sequence>
<dbReference type="InterPro" id="IPR010559">
    <property type="entry name" value="Sig_transdc_His_kin_internal"/>
</dbReference>
<dbReference type="GO" id="GO:0016301">
    <property type="term" value="F:kinase activity"/>
    <property type="evidence" value="ECO:0007669"/>
    <property type="project" value="UniProtKB-KW"/>
</dbReference>
<keyword evidence="4" id="KW-1185">Reference proteome</keyword>
<comment type="caution">
    <text evidence="3">The sequence shown here is derived from an EMBL/GenBank/DDBJ whole genome shotgun (WGS) entry which is preliminary data.</text>
</comment>
<feature type="transmembrane region" description="Helical" evidence="1">
    <location>
        <begin position="106"/>
        <end position="133"/>
    </location>
</feature>